<dbReference type="EMBL" id="JANRMS010002278">
    <property type="protein sequence ID" value="KAJ3523319.1"/>
    <property type="molecule type" value="Genomic_DNA"/>
</dbReference>
<evidence type="ECO:0000313" key="2">
    <source>
        <dbReference type="Proteomes" id="UP001148629"/>
    </source>
</evidence>
<reference evidence="1" key="1">
    <citation type="submission" date="2022-08" db="EMBL/GenBank/DDBJ databases">
        <title>Genome Sequence of Fusarium decemcellulare.</title>
        <authorList>
            <person name="Buettner E."/>
        </authorList>
    </citation>
    <scope>NUCLEOTIDE SEQUENCE</scope>
    <source>
        <strain evidence="1">Babe19</strain>
    </source>
</reference>
<accession>A0ACC1RP03</accession>
<name>A0ACC1RP03_9HYPO</name>
<dbReference type="Proteomes" id="UP001148629">
    <property type="component" value="Unassembled WGS sequence"/>
</dbReference>
<gene>
    <name evidence="1" type="ORF">NM208_g12500</name>
</gene>
<protein>
    <submittedName>
        <fullName evidence="1">Uncharacterized protein</fullName>
    </submittedName>
</protein>
<proteinExistence type="predicted"/>
<keyword evidence="2" id="KW-1185">Reference proteome</keyword>
<comment type="caution">
    <text evidence="1">The sequence shown here is derived from an EMBL/GenBank/DDBJ whole genome shotgun (WGS) entry which is preliminary data.</text>
</comment>
<organism evidence="1 2">
    <name type="scientific">Fusarium decemcellulare</name>
    <dbReference type="NCBI Taxonomy" id="57161"/>
    <lineage>
        <taxon>Eukaryota</taxon>
        <taxon>Fungi</taxon>
        <taxon>Dikarya</taxon>
        <taxon>Ascomycota</taxon>
        <taxon>Pezizomycotina</taxon>
        <taxon>Sordariomycetes</taxon>
        <taxon>Hypocreomycetidae</taxon>
        <taxon>Hypocreales</taxon>
        <taxon>Nectriaceae</taxon>
        <taxon>Fusarium</taxon>
        <taxon>Fusarium decemcellulare species complex</taxon>
    </lineage>
</organism>
<sequence>MAEAVGLAASIIAIVQLSAKVGSLCLKYSGGVKNATRDIAVLRNAVKDLGTTFQGAQKLLERPNSQELATSQELRQSLLECQTELEQLRERLAPGTTRKTMSKFGFRALKWPFDSKDVQEIITRLERYQRNITSALQIDQTTLLLHIKQGVENLSLQPDEDSKPNRKPCFMVPFEHDPDFVDRTDIMAWLQDQYTGPNSRMAFVGMGGFGKSQLAIQFAYHIRETSPETSVFWVHASSESRFKEAYRSIANILRIPRRDDPGIDILTLVRDWLQSDEVGPWLMILDNADDVNLFYAAPDEASSGSRPQRSQRLLAPFLPKRHNGTMLVTSRSLSAAGKLTGNHKAIRKISAMDKVQAMQLLKNKMEDGFDQSIATDLLHALDYIPLAITQAAAYINYRAPRVSLRRYLDDLRRSDRKKGSLLNSDAGDLRRDETVANSVVTTWQVTFEQIRREKPSAADLLSFMSYFNSQGIPQFVLYEYQDEIKDDELSDDDTSGDEANDQFEDDLNILCSYSLVSATATENIFEMHPLVQFCTKVWLSRLHDASRWKRSFLQAMSRHFPRGEFENWPTCRMLLPHIEWVVEEEPPETDMPDWMELLYCYGWYLQTTGSYDAAEKYISPVLKWKQGVLGNDHSSTLDVMVDLATVYWEQGRLKEAELMELRIIEGRKKIFGEEHPSTLNAMHNLASTYYDQGRWSEAKELQAQVLEIDLRDRGEEDPGTLKSMDALTNTYRYLRDRDKDEEELRLRTLTISLRVHGEEHPATLTRMCSLGGIYLTRGRYKEAEELLLKAWQIGIKVLGEEHPITLRSMQELAAVCRRQGRYKEAEELQSKTLEIHLRVLGEEHPDTLTSMYDLAWIWRGQGRHEEAEKLQLKTVQIRSRVLGEEHHHTLDAMRELASTYRKQGRYKEAEELLAKVLGAYSRVLGEEHPSTWSSMGDLALTYVHQSRLDEAEELELRVLEGRKKVLGEDHPQTLTAMGNLARTCKDQGRLEDALSLMKRCGDLREQVLGLNHSSTTKSRRWVDKWQQERCNMNLE</sequence>
<evidence type="ECO:0000313" key="1">
    <source>
        <dbReference type="EMBL" id="KAJ3523319.1"/>
    </source>
</evidence>